<accession>A0ABQ4N4E4</accession>
<gene>
    <name evidence="1" type="ORF">PACILC2_16280</name>
</gene>
<reference evidence="1 2" key="1">
    <citation type="submission" date="2021-04" db="EMBL/GenBank/DDBJ databases">
        <title>Draft genome sequence of Paenibacillus cisolokensis, LC2-13A.</title>
        <authorList>
            <person name="Uke A."/>
            <person name="Chhe C."/>
            <person name="Baramee S."/>
            <person name="Kosugi A."/>
        </authorList>
    </citation>
    <scope>NUCLEOTIDE SEQUENCE [LARGE SCALE GENOMIC DNA]</scope>
    <source>
        <strain evidence="1 2">LC2-13A</strain>
    </source>
</reference>
<evidence type="ECO:0000313" key="2">
    <source>
        <dbReference type="Proteomes" id="UP000680304"/>
    </source>
</evidence>
<protein>
    <recommendedName>
        <fullName evidence="3">DUF3906 domain-containing protein</fullName>
    </recommendedName>
</protein>
<name>A0ABQ4N4E4_9BACL</name>
<dbReference type="EMBL" id="BOVJ01000052">
    <property type="protein sequence ID" value="GIQ63060.1"/>
    <property type="molecule type" value="Genomic_DNA"/>
</dbReference>
<sequence>MMLYKIEIQFPEQKAYLVLLAENDQKAFAALEAHIDRHYLKAPGPYEAAIVEKKRPEPGSGYLVEG</sequence>
<proteinExistence type="predicted"/>
<evidence type="ECO:0008006" key="3">
    <source>
        <dbReference type="Google" id="ProtNLM"/>
    </source>
</evidence>
<keyword evidence="2" id="KW-1185">Reference proteome</keyword>
<comment type="caution">
    <text evidence="1">The sequence shown here is derived from an EMBL/GenBank/DDBJ whole genome shotgun (WGS) entry which is preliminary data.</text>
</comment>
<organism evidence="1 2">
    <name type="scientific">Paenibacillus cisolokensis</name>
    <dbReference type="NCBI Taxonomy" id="1658519"/>
    <lineage>
        <taxon>Bacteria</taxon>
        <taxon>Bacillati</taxon>
        <taxon>Bacillota</taxon>
        <taxon>Bacilli</taxon>
        <taxon>Bacillales</taxon>
        <taxon>Paenibacillaceae</taxon>
        <taxon>Paenibacillus</taxon>
    </lineage>
</organism>
<evidence type="ECO:0000313" key="1">
    <source>
        <dbReference type="EMBL" id="GIQ63060.1"/>
    </source>
</evidence>
<dbReference type="InterPro" id="IPR024998">
    <property type="entry name" value="DUF3906"/>
</dbReference>
<dbReference type="RefSeq" id="WP_213528371.1">
    <property type="nucleotide sequence ID" value="NZ_BOVJ01000052.1"/>
</dbReference>
<dbReference type="Proteomes" id="UP000680304">
    <property type="component" value="Unassembled WGS sequence"/>
</dbReference>
<dbReference type="Pfam" id="PF13046">
    <property type="entry name" value="DUF3906"/>
    <property type="match status" value="1"/>
</dbReference>